<organism evidence="1 2">
    <name type="scientific">Deinococcus multiflagellatus</name>
    <dbReference type="NCBI Taxonomy" id="1656887"/>
    <lineage>
        <taxon>Bacteria</taxon>
        <taxon>Thermotogati</taxon>
        <taxon>Deinococcota</taxon>
        <taxon>Deinococci</taxon>
        <taxon>Deinococcales</taxon>
        <taxon>Deinococcaceae</taxon>
        <taxon>Deinococcus</taxon>
    </lineage>
</organism>
<keyword evidence="2" id="KW-1185">Reference proteome</keyword>
<dbReference type="RefSeq" id="WP_380056518.1">
    <property type="nucleotide sequence ID" value="NZ_JBHSWB010000001.1"/>
</dbReference>
<reference evidence="2" key="1">
    <citation type="journal article" date="2019" name="Int. J. Syst. Evol. Microbiol.">
        <title>The Global Catalogue of Microorganisms (GCM) 10K type strain sequencing project: providing services to taxonomists for standard genome sequencing and annotation.</title>
        <authorList>
            <consortium name="The Broad Institute Genomics Platform"/>
            <consortium name="The Broad Institute Genome Sequencing Center for Infectious Disease"/>
            <person name="Wu L."/>
            <person name="Ma J."/>
        </authorList>
    </citation>
    <scope>NUCLEOTIDE SEQUENCE [LARGE SCALE GENOMIC DNA]</scope>
    <source>
        <strain evidence="2">CCUG 63830</strain>
    </source>
</reference>
<dbReference type="EMBL" id="JBHSWB010000001">
    <property type="protein sequence ID" value="MFC6661147.1"/>
    <property type="molecule type" value="Genomic_DNA"/>
</dbReference>
<protein>
    <submittedName>
        <fullName evidence="1">Uncharacterized protein</fullName>
    </submittedName>
</protein>
<proteinExistence type="predicted"/>
<gene>
    <name evidence="1" type="ORF">ACFP90_12935</name>
</gene>
<sequence>MGASVPDAPRAPCPALTLPPDWDVRSQAWADVTGDRQPECVLALWRPWRDWPIGRWAAAPTPITANRDAQGRSAHIAVLRPRPGGAIRKSGWAARCFSRSRR</sequence>
<dbReference type="Proteomes" id="UP001596317">
    <property type="component" value="Unassembled WGS sequence"/>
</dbReference>
<accession>A0ABW1ZNV5</accession>
<comment type="caution">
    <text evidence="1">The sequence shown here is derived from an EMBL/GenBank/DDBJ whole genome shotgun (WGS) entry which is preliminary data.</text>
</comment>
<name>A0ABW1ZNV5_9DEIO</name>
<evidence type="ECO:0000313" key="1">
    <source>
        <dbReference type="EMBL" id="MFC6661147.1"/>
    </source>
</evidence>
<evidence type="ECO:0000313" key="2">
    <source>
        <dbReference type="Proteomes" id="UP001596317"/>
    </source>
</evidence>